<dbReference type="AlphaFoldDB" id="A0A932I4B3"/>
<reference evidence="2" key="1">
    <citation type="submission" date="2020-07" db="EMBL/GenBank/DDBJ databases">
        <title>Huge and variable diversity of episymbiotic CPR bacteria and DPANN archaea in groundwater ecosystems.</title>
        <authorList>
            <person name="He C.Y."/>
            <person name="Keren R."/>
            <person name="Whittaker M."/>
            <person name="Farag I.F."/>
            <person name="Doudna J."/>
            <person name="Cate J.H.D."/>
            <person name="Banfield J.F."/>
        </authorList>
    </citation>
    <scope>NUCLEOTIDE SEQUENCE</scope>
    <source>
        <strain evidence="2">NC_groundwater_763_Ag_S-0.2um_68_21</strain>
    </source>
</reference>
<gene>
    <name evidence="2" type="ORF">HYZ11_18580</name>
</gene>
<comment type="caution">
    <text evidence="2">The sequence shown here is derived from an EMBL/GenBank/DDBJ whole genome shotgun (WGS) entry which is preliminary data.</text>
</comment>
<keyword evidence="2" id="KW-0808">Transferase</keyword>
<dbReference type="GO" id="GO:0008757">
    <property type="term" value="F:S-adenosylmethionine-dependent methyltransferase activity"/>
    <property type="evidence" value="ECO:0007669"/>
    <property type="project" value="InterPro"/>
</dbReference>
<feature type="domain" description="Methyltransferase type 11" evidence="1">
    <location>
        <begin position="38"/>
        <end position="133"/>
    </location>
</feature>
<dbReference type="SUPFAM" id="SSF53335">
    <property type="entry name" value="S-adenosyl-L-methionine-dependent methyltransferases"/>
    <property type="match status" value="1"/>
</dbReference>
<organism evidence="2 3">
    <name type="scientific">Tectimicrobiota bacterium</name>
    <dbReference type="NCBI Taxonomy" id="2528274"/>
    <lineage>
        <taxon>Bacteria</taxon>
        <taxon>Pseudomonadati</taxon>
        <taxon>Nitrospinota/Tectimicrobiota group</taxon>
        <taxon>Candidatus Tectimicrobiota</taxon>
    </lineage>
</organism>
<dbReference type="InterPro" id="IPR029063">
    <property type="entry name" value="SAM-dependent_MTases_sf"/>
</dbReference>
<dbReference type="PANTHER" id="PTHR45036">
    <property type="entry name" value="METHYLTRANSFERASE LIKE 7B"/>
    <property type="match status" value="1"/>
</dbReference>
<accession>A0A932I4B3</accession>
<name>A0A932I4B3_UNCTE</name>
<dbReference type="Gene3D" id="3.40.50.150">
    <property type="entry name" value="Vaccinia Virus protein VP39"/>
    <property type="match status" value="1"/>
</dbReference>
<evidence type="ECO:0000259" key="1">
    <source>
        <dbReference type="Pfam" id="PF08241"/>
    </source>
</evidence>
<dbReference type="PANTHER" id="PTHR45036:SF1">
    <property type="entry name" value="METHYLTRANSFERASE LIKE 7A"/>
    <property type="match status" value="1"/>
</dbReference>
<protein>
    <submittedName>
        <fullName evidence="2">Class I SAM-dependent methyltransferase</fullName>
    </submittedName>
</protein>
<dbReference type="EMBL" id="JACPUR010000041">
    <property type="protein sequence ID" value="MBI3129620.1"/>
    <property type="molecule type" value="Genomic_DNA"/>
</dbReference>
<keyword evidence="2" id="KW-0489">Methyltransferase</keyword>
<evidence type="ECO:0000313" key="2">
    <source>
        <dbReference type="EMBL" id="MBI3129620.1"/>
    </source>
</evidence>
<dbReference type="CDD" id="cd02440">
    <property type="entry name" value="AdoMet_MTases"/>
    <property type="match status" value="1"/>
</dbReference>
<evidence type="ECO:0000313" key="3">
    <source>
        <dbReference type="Proteomes" id="UP000782312"/>
    </source>
</evidence>
<dbReference type="InterPro" id="IPR052356">
    <property type="entry name" value="Thiol_S-MT"/>
</dbReference>
<dbReference type="GO" id="GO:0032259">
    <property type="term" value="P:methylation"/>
    <property type="evidence" value="ECO:0007669"/>
    <property type="project" value="UniProtKB-KW"/>
</dbReference>
<dbReference type="Proteomes" id="UP000782312">
    <property type="component" value="Unassembled WGS sequence"/>
</dbReference>
<proteinExistence type="predicted"/>
<dbReference type="Pfam" id="PF08241">
    <property type="entry name" value="Methyltransf_11"/>
    <property type="match status" value="1"/>
</dbReference>
<sequence length="205" mass="22984">MGIYGDCLFPWLMDWSVRGKKFQREREAALAEAEGDVLELGFGTGLNLAHYPPAVRTITAADPVRMLPRRVARRVAASRAEVRRVLCVAEALPFGDGRFDCAVSTWTLCTVFDPLAALREIARVLRPGGGFFFLEHGRSGHPGVSRWQDRLNPLQNRVGRGCNLNRRIDELILQAGLDLVRLERFRLEGVPRLVGEMYRGMARPA</sequence>
<dbReference type="InterPro" id="IPR013216">
    <property type="entry name" value="Methyltransf_11"/>
</dbReference>